<evidence type="ECO:0000256" key="5">
    <source>
        <dbReference type="ARBA" id="ARBA00023136"/>
    </source>
</evidence>
<proteinExistence type="inferred from homology"/>
<dbReference type="InterPro" id="IPR001460">
    <property type="entry name" value="PCN-bd_Tpept"/>
</dbReference>
<dbReference type="Gene3D" id="3.40.710.10">
    <property type="entry name" value="DD-peptidase/beta-lactamase superfamily"/>
    <property type="match status" value="1"/>
</dbReference>
<dbReference type="SUPFAM" id="SSF56519">
    <property type="entry name" value="Penicillin binding protein dimerisation domain"/>
    <property type="match status" value="1"/>
</dbReference>
<dbReference type="EC" id="3.4.16.4" evidence="4"/>
<dbReference type="SUPFAM" id="SSF54427">
    <property type="entry name" value="NTF2-like"/>
    <property type="match status" value="1"/>
</dbReference>
<dbReference type="UniPathway" id="UPA00219"/>
<organism evidence="10 11">
    <name type="scientific">Metabacillus idriensis</name>
    <dbReference type="NCBI Taxonomy" id="324768"/>
    <lineage>
        <taxon>Bacteria</taxon>
        <taxon>Bacillati</taxon>
        <taxon>Bacillota</taxon>
        <taxon>Bacilli</taxon>
        <taxon>Bacillales</taxon>
        <taxon>Bacillaceae</taxon>
        <taxon>Metabacillus</taxon>
    </lineage>
</organism>
<dbReference type="InterPro" id="IPR005311">
    <property type="entry name" value="PBP_dimer"/>
</dbReference>
<dbReference type="InterPro" id="IPR012338">
    <property type="entry name" value="Beta-lactam/transpept-like"/>
</dbReference>
<evidence type="ECO:0000313" key="10">
    <source>
        <dbReference type="EMBL" id="MRX53242.1"/>
    </source>
</evidence>
<dbReference type="SUPFAM" id="SSF56601">
    <property type="entry name" value="beta-lactamase/transpeptidase-like"/>
    <property type="match status" value="1"/>
</dbReference>
<keyword evidence="11" id="KW-1185">Reference proteome</keyword>
<dbReference type="Gene3D" id="3.90.1310.10">
    <property type="entry name" value="Penicillin-binding protein 2a (Domain 2)"/>
    <property type="match status" value="1"/>
</dbReference>
<evidence type="ECO:0000313" key="11">
    <source>
        <dbReference type="Proteomes" id="UP000441585"/>
    </source>
</evidence>
<dbReference type="EMBL" id="WKKF01000001">
    <property type="protein sequence ID" value="MRX53242.1"/>
    <property type="molecule type" value="Genomic_DNA"/>
</dbReference>
<dbReference type="Gene3D" id="3.30.1390.30">
    <property type="entry name" value="Penicillin-binding protein 2a, domain 3"/>
    <property type="match status" value="1"/>
</dbReference>
<dbReference type="GO" id="GO:0071555">
    <property type="term" value="P:cell wall organization"/>
    <property type="evidence" value="ECO:0007669"/>
    <property type="project" value="TreeGrafter"/>
</dbReference>
<sequence>MVKKSPILAAIVLLLIVLGGCSKGPSPEERFQEYVSLWNKQKFNEMYDFLSADAKSKMTEKEFTDRYKKIYESIEVSNLNVTYAKPEEDADRGDEKKASLPYALKMETIAGPVGFEQDAVFVQEETDKEENWFLAWNPAMIFPQLKEGDAVRVSELKPLRGSIFDKNGKGIAIQTKVPEIQVVPGQLGDEPEKVKAEAAKLLNLTVQDIDAKLSANWVKPDVSVPIVKVDPANKELLIKITSLPGFQKADVNSRYYPQGESSAHLSGYVGSITAEQLEKLKDKGYTSTSQIGKTGLEYVYEERLRGKTGYRIFIEASNETIAETPAENGEDITVTIDASLQKHLYDQLKGDSGTAVAIHPKTGETLAMVSSPSYNPNAFVFGMSSEAYKILAEHPQKPLSAKFNKTFSPGSTFKPITAAVGLKTGSIDPEAVKKINGLTWQKGPEWGKYTITRVSEKYSSVNLERALVSSDNIYFAQAALAIGPEAFKKGLEEFGFSEDIDYAFPIAASSVSNSDLASNEVLLADSGYGQGEVLMSPMHLTAAYTVFLNEGSMLKPYLEKKEQPAPEIWKEGIISPEQNSIIFSDLVKVVEDPNGTAHKPKLPNIKLAGKTGTAELKTTKEEVGKENGWFVGMNTENPELLITMMIEDVKDRGGSHYVVPKVKNVFSSYLK</sequence>
<evidence type="ECO:0000256" key="1">
    <source>
        <dbReference type="ARBA" id="ARBA00004370"/>
    </source>
</evidence>
<evidence type="ECO:0000259" key="8">
    <source>
        <dbReference type="Pfam" id="PF03717"/>
    </source>
</evidence>
<evidence type="ECO:0000256" key="4">
    <source>
        <dbReference type="ARBA" id="ARBA00012448"/>
    </source>
</evidence>
<dbReference type="InterPro" id="IPR050515">
    <property type="entry name" value="Beta-lactam/transpept"/>
</dbReference>
<dbReference type="AlphaFoldDB" id="A0A6I2M766"/>
<accession>A0A6I2M766</accession>
<evidence type="ECO:0000259" key="9">
    <source>
        <dbReference type="Pfam" id="PF05223"/>
    </source>
</evidence>
<dbReference type="PANTHER" id="PTHR30627:SF25">
    <property type="entry name" value="PENICILLIN-BINDING PROTEIN 3"/>
    <property type="match status" value="1"/>
</dbReference>
<comment type="pathway">
    <text evidence="2">Cell wall biogenesis; peptidoglycan biosynthesis.</text>
</comment>
<evidence type="ECO:0000259" key="7">
    <source>
        <dbReference type="Pfam" id="PF00905"/>
    </source>
</evidence>
<gene>
    <name evidence="10" type="ORF">GJU41_04605</name>
</gene>
<comment type="catalytic activity">
    <reaction evidence="6">
        <text>Preferential cleavage: (Ac)2-L-Lys-D-Ala-|-D-Ala. Also transpeptidation of peptidyl-alanyl moieties that are N-acyl substituents of D-alanine.</text>
        <dbReference type="EC" id="3.4.16.4"/>
    </reaction>
</comment>
<dbReference type="Pfam" id="PF05223">
    <property type="entry name" value="MecA_N"/>
    <property type="match status" value="1"/>
</dbReference>
<feature type="domain" description="NTF2-like N-terminal transpeptidase" evidence="9">
    <location>
        <begin position="26"/>
        <end position="149"/>
    </location>
</feature>
<dbReference type="Pfam" id="PF03717">
    <property type="entry name" value="PBP_dimer"/>
    <property type="match status" value="1"/>
</dbReference>
<dbReference type="InterPro" id="IPR007887">
    <property type="entry name" value="MecA_N"/>
</dbReference>
<comment type="similarity">
    <text evidence="3">Belongs to the transpeptidase family.</text>
</comment>
<evidence type="ECO:0000256" key="6">
    <source>
        <dbReference type="ARBA" id="ARBA00034000"/>
    </source>
</evidence>
<keyword evidence="5" id="KW-0472">Membrane</keyword>
<dbReference type="InterPro" id="IPR032710">
    <property type="entry name" value="NTF2-like_dom_sf"/>
</dbReference>
<feature type="domain" description="Penicillin-binding protein transpeptidase" evidence="7">
    <location>
        <begin position="353"/>
        <end position="666"/>
    </location>
</feature>
<dbReference type="Gene3D" id="3.10.450.100">
    <property type="entry name" value="NTF2-like, domain 1"/>
    <property type="match status" value="1"/>
</dbReference>
<dbReference type="GO" id="GO:0005886">
    <property type="term" value="C:plasma membrane"/>
    <property type="evidence" value="ECO:0007669"/>
    <property type="project" value="TreeGrafter"/>
</dbReference>
<dbReference type="GO" id="GO:0071972">
    <property type="term" value="F:peptidoglycan L,D-transpeptidase activity"/>
    <property type="evidence" value="ECO:0007669"/>
    <property type="project" value="TreeGrafter"/>
</dbReference>
<dbReference type="GO" id="GO:0008658">
    <property type="term" value="F:penicillin binding"/>
    <property type="evidence" value="ECO:0007669"/>
    <property type="project" value="InterPro"/>
</dbReference>
<dbReference type="GO" id="GO:0009002">
    <property type="term" value="F:serine-type D-Ala-D-Ala carboxypeptidase activity"/>
    <property type="evidence" value="ECO:0007669"/>
    <property type="project" value="UniProtKB-EC"/>
</dbReference>
<dbReference type="PROSITE" id="PS51257">
    <property type="entry name" value="PROKAR_LIPOPROTEIN"/>
    <property type="match status" value="1"/>
</dbReference>
<protein>
    <recommendedName>
        <fullName evidence="4">serine-type D-Ala-D-Ala carboxypeptidase</fullName>
        <ecNumber evidence="4">3.4.16.4</ecNumber>
    </recommendedName>
</protein>
<comment type="subcellular location">
    <subcellularLocation>
        <location evidence="1">Membrane</location>
    </subcellularLocation>
</comment>
<dbReference type="Proteomes" id="UP000441585">
    <property type="component" value="Unassembled WGS sequence"/>
</dbReference>
<dbReference type="InterPro" id="IPR036138">
    <property type="entry name" value="PBP_dimer_sf"/>
</dbReference>
<dbReference type="RefSeq" id="WP_170292750.1">
    <property type="nucleotide sequence ID" value="NZ_CAJGAA010000001.1"/>
</dbReference>
<name>A0A6I2M766_9BACI</name>
<dbReference type="GO" id="GO:0009252">
    <property type="term" value="P:peptidoglycan biosynthetic process"/>
    <property type="evidence" value="ECO:0007669"/>
    <property type="project" value="UniProtKB-UniPathway"/>
</dbReference>
<dbReference type="Pfam" id="PF00905">
    <property type="entry name" value="Transpeptidase"/>
    <property type="match status" value="1"/>
</dbReference>
<feature type="domain" description="Penicillin-binding protein dimerisation" evidence="8">
    <location>
        <begin position="157"/>
        <end position="319"/>
    </location>
</feature>
<reference evidence="10 11" key="1">
    <citation type="submission" date="2019-11" db="EMBL/GenBank/DDBJ databases">
        <title>Bacillus idriensis genome.</title>
        <authorList>
            <person name="Konopka E.N."/>
            <person name="Newman J.D."/>
        </authorList>
    </citation>
    <scope>NUCLEOTIDE SEQUENCE [LARGE SCALE GENOMIC DNA]</scope>
    <source>
        <strain evidence="10 11">DSM 19097</strain>
    </source>
</reference>
<dbReference type="GO" id="GO:0046677">
    <property type="term" value="P:response to antibiotic"/>
    <property type="evidence" value="ECO:0007669"/>
    <property type="project" value="InterPro"/>
</dbReference>
<evidence type="ECO:0000256" key="2">
    <source>
        <dbReference type="ARBA" id="ARBA00004752"/>
    </source>
</evidence>
<evidence type="ECO:0000256" key="3">
    <source>
        <dbReference type="ARBA" id="ARBA00007171"/>
    </source>
</evidence>
<comment type="caution">
    <text evidence="10">The sequence shown here is derived from an EMBL/GenBank/DDBJ whole genome shotgun (WGS) entry which is preliminary data.</text>
</comment>
<dbReference type="PANTHER" id="PTHR30627">
    <property type="entry name" value="PEPTIDOGLYCAN D,D-TRANSPEPTIDASE"/>
    <property type="match status" value="1"/>
</dbReference>